<feature type="transmembrane region" description="Helical" evidence="6">
    <location>
        <begin position="835"/>
        <end position="868"/>
    </location>
</feature>
<dbReference type="NCBIfam" id="TIGR03057">
    <property type="entry name" value="xxxLxxG_by_4"/>
    <property type="match status" value="6"/>
</dbReference>
<feature type="transmembrane region" description="Helical" evidence="6">
    <location>
        <begin position="793"/>
        <end position="815"/>
    </location>
</feature>
<comment type="subcellular location">
    <subcellularLocation>
        <location evidence="1">Membrane</location>
        <topology evidence="1">Multi-pass membrane protein</topology>
    </subcellularLocation>
</comment>
<feature type="domain" description="ABC-2 type transporter transmembrane" evidence="7">
    <location>
        <begin position="9"/>
        <end position="168"/>
    </location>
</feature>
<feature type="transmembrane region" description="Helical" evidence="6">
    <location>
        <begin position="732"/>
        <end position="756"/>
    </location>
</feature>
<dbReference type="InterPro" id="IPR023908">
    <property type="entry name" value="xxxLxxG_rpt"/>
</dbReference>
<evidence type="ECO:0000313" key="8">
    <source>
        <dbReference type="EMBL" id="SLM94541.1"/>
    </source>
</evidence>
<dbReference type="PANTHER" id="PTHR43077:SF10">
    <property type="entry name" value="TRANSPORT PERMEASE PROTEIN"/>
    <property type="match status" value="1"/>
</dbReference>
<feature type="transmembrane region" description="Helical" evidence="6">
    <location>
        <begin position="762"/>
        <end position="786"/>
    </location>
</feature>
<dbReference type="RefSeq" id="WP_087104885.1">
    <property type="nucleotide sequence ID" value="NZ_FWFG01000099.1"/>
</dbReference>
<organism evidence="8 9">
    <name type="scientific">Brachybacterium nesterenkovii</name>
    <dbReference type="NCBI Taxonomy" id="47847"/>
    <lineage>
        <taxon>Bacteria</taxon>
        <taxon>Bacillati</taxon>
        <taxon>Actinomycetota</taxon>
        <taxon>Actinomycetes</taxon>
        <taxon>Micrococcales</taxon>
        <taxon>Dermabacteraceae</taxon>
        <taxon>Brachybacterium</taxon>
    </lineage>
</organism>
<gene>
    <name evidence="8" type="ORF">FM110_11460</name>
</gene>
<dbReference type="EMBL" id="FWFG01000099">
    <property type="protein sequence ID" value="SLM94541.1"/>
    <property type="molecule type" value="Genomic_DNA"/>
</dbReference>
<evidence type="ECO:0000313" key="9">
    <source>
        <dbReference type="Proteomes" id="UP000195981"/>
    </source>
</evidence>
<dbReference type="AlphaFoldDB" id="A0A1X6X5W0"/>
<dbReference type="GO" id="GO:0016020">
    <property type="term" value="C:membrane"/>
    <property type="evidence" value="ECO:0007669"/>
    <property type="project" value="UniProtKB-SubCell"/>
</dbReference>
<dbReference type="NCBIfam" id="TIGR03061">
    <property type="entry name" value="pip_yhgE_Nterm"/>
    <property type="match status" value="1"/>
</dbReference>
<dbReference type="Gene3D" id="1.10.287.950">
    <property type="entry name" value="Methyl-accepting chemotaxis protein"/>
    <property type="match status" value="1"/>
</dbReference>
<dbReference type="PANTHER" id="PTHR43077">
    <property type="entry name" value="TRANSPORT PERMEASE YVFS-RELATED"/>
    <property type="match status" value="1"/>
</dbReference>
<evidence type="ECO:0000256" key="6">
    <source>
        <dbReference type="SAM" id="Phobius"/>
    </source>
</evidence>
<evidence type="ECO:0000256" key="2">
    <source>
        <dbReference type="ARBA" id="ARBA00022692"/>
    </source>
</evidence>
<dbReference type="SUPFAM" id="SSF58104">
    <property type="entry name" value="Methyl-accepting chemotaxis protein (MCP) signaling domain"/>
    <property type="match status" value="1"/>
</dbReference>
<dbReference type="Pfam" id="PF12698">
    <property type="entry name" value="ABC2_membrane_3"/>
    <property type="match status" value="1"/>
</dbReference>
<keyword evidence="2 6" id="KW-0812">Transmembrane</keyword>
<accession>A0A1X6X5W0</accession>
<keyword evidence="9" id="KW-1185">Reference proteome</keyword>
<keyword evidence="4 6" id="KW-0472">Membrane</keyword>
<evidence type="ECO:0000256" key="3">
    <source>
        <dbReference type="ARBA" id="ARBA00022989"/>
    </source>
</evidence>
<feature type="region of interest" description="Disordered" evidence="5">
    <location>
        <begin position="641"/>
        <end position="664"/>
    </location>
</feature>
<dbReference type="InterPro" id="IPR051328">
    <property type="entry name" value="T7SS_ABC-Transporter"/>
</dbReference>
<name>A0A1X6X5W0_9MICO</name>
<dbReference type="GO" id="GO:0140359">
    <property type="term" value="F:ABC-type transporter activity"/>
    <property type="evidence" value="ECO:0007669"/>
    <property type="project" value="InterPro"/>
</dbReference>
<evidence type="ECO:0000259" key="7">
    <source>
        <dbReference type="Pfam" id="PF12698"/>
    </source>
</evidence>
<sequence>MSILRRPRSLLVVLLLPLLVAGVGMWALKDRVDRLDTVPAAVVNLDEGTTMTIDGTEQFVPFGRQLAAGLTRPDAAASASAASADSPATAGFDWRLTDEDDAEQGLRDGTYAAVIVIPADFSTKLATLGTPDPQKADIQVTTNDASGALDSAIGIAVSQAAASTTGSEMIRQYLSQLYVGFNTIQESFSQAADGAAGIDEGITGLDEGIGQTRDGARELSNGATGLAGGTRDLSDGAAQLDDGVQATADGTHDLADGLGQLADGTDSVAQGNRDLSDGLSQLADGTAGTAQGTRDLSDGLYQLADGGDDLADGARQLSDGINGTDGQPGLVTGVDQLQAAVDGDGTAANPGLIAGAEQLADGTRQASDGVRLAFEGDGTQSNPGLVAASGGFADGVEQYTGTIDDLAAGADAACSAFSTEEITADPRLGALCAPAQDGAAPPSLRAGLGQLAGDPGEQLRTGARGTADGITAVAYGSDGQPGLIEGMDQAASGAEEFARQAPALRDGVGQLSDGVHRLGDGASQLADGTEQLAGGIRDSADGASQLADGTEQLADGMRDSADGASQLADGADGLSTGAHDAADGASQLADGTDLLADGSSQLADGTSQLADGADQLADGTTRLADGTDQLADGSAQLADGSGQFAQGLRDGADQMPTYSASERSAMSDMAAEPVTSVADRQNQADGAATATFPFVAALALWLGAFGSFLLVPALSRRLLDAAMPMSGVVLRSLLPALAIGLVQAVAVLAVITAIGIRPVSALGVGVLTLAGAAVFAALHQALVVLLGGRVGRVASLVIMVLQVVALAGILPLQTAPPLLQSLSALMPITILSKGLTHAALGGALVSTSATLLALAAWTLGSLAVTLLASRNARSARGPRSPLEADPLAV</sequence>
<keyword evidence="3 6" id="KW-1133">Transmembrane helix</keyword>
<evidence type="ECO:0000256" key="1">
    <source>
        <dbReference type="ARBA" id="ARBA00004141"/>
    </source>
</evidence>
<evidence type="ECO:0000256" key="4">
    <source>
        <dbReference type="ARBA" id="ARBA00023136"/>
    </source>
</evidence>
<dbReference type="OrthoDB" id="9811483at2"/>
<protein>
    <recommendedName>
        <fullName evidence="7">ABC-2 type transporter transmembrane domain-containing protein</fullName>
    </recommendedName>
</protein>
<proteinExistence type="predicted"/>
<evidence type="ECO:0000256" key="5">
    <source>
        <dbReference type="SAM" id="MobiDB-lite"/>
    </source>
</evidence>
<dbReference type="InterPro" id="IPR017500">
    <property type="entry name" value="Phage_infect_YhgE_N"/>
</dbReference>
<dbReference type="Proteomes" id="UP000195981">
    <property type="component" value="Unassembled WGS sequence"/>
</dbReference>
<dbReference type="Gene3D" id="3.40.1710.10">
    <property type="entry name" value="abc type-2 transporter like domain"/>
    <property type="match status" value="1"/>
</dbReference>
<reference evidence="8 9" key="1">
    <citation type="submission" date="2017-02" db="EMBL/GenBank/DDBJ databases">
        <authorList>
            <person name="Peterson S.W."/>
        </authorList>
    </citation>
    <scope>NUCLEOTIDE SEQUENCE [LARGE SCALE GENOMIC DNA]</scope>
    <source>
        <strain evidence="8 9">CIP104813</strain>
    </source>
</reference>
<feature type="region of interest" description="Disordered" evidence="5">
    <location>
        <begin position="560"/>
        <end position="584"/>
    </location>
</feature>
<dbReference type="InterPro" id="IPR013525">
    <property type="entry name" value="ABC2_TM"/>
</dbReference>
<feature type="transmembrane region" description="Helical" evidence="6">
    <location>
        <begin position="690"/>
        <end position="711"/>
    </location>
</feature>